<dbReference type="Proteomes" id="UP000218113">
    <property type="component" value="Unassembled WGS sequence"/>
</dbReference>
<name>A0A2A4SS89_9DELT</name>
<reference evidence="4" key="1">
    <citation type="submission" date="2017-08" db="EMBL/GenBank/DDBJ databases">
        <title>A dynamic microbial community with high functional redundancy inhabits the cold, oxic subseafloor aquifer.</title>
        <authorList>
            <person name="Tully B.J."/>
            <person name="Wheat C.G."/>
            <person name="Glazer B.T."/>
            <person name="Huber J.A."/>
        </authorList>
    </citation>
    <scope>NUCLEOTIDE SEQUENCE [LARGE SCALE GENOMIC DNA]</scope>
</reference>
<gene>
    <name evidence="3" type="ORF">COB67_12295</name>
</gene>
<dbReference type="SUPFAM" id="SSF53474">
    <property type="entry name" value="alpha/beta-Hydrolases"/>
    <property type="match status" value="1"/>
</dbReference>
<dbReference type="InterPro" id="IPR029058">
    <property type="entry name" value="AB_hydrolase_fold"/>
</dbReference>
<feature type="domain" description="Serine aminopeptidase S33" evidence="2">
    <location>
        <begin position="89"/>
        <end position="190"/>
    </location>
</feature>
<dbReference type="EMBL" id="NVSR01000133">
    <property type="protein sequence ID" value="PCI23931.1"/>
    <property type="molecule type" value="Genomic_DNA"/>
</dbReference>
<protein>
    <submittedName>
        <fullName evidence="3">Phospholipase</fullName>
    </submittedName>
</protein>
<organism evidence="3 4">
    <name type="scientific">SAR324 cluster bacterium</name>
    <dbReference type="NCBI Taxonomy" id="2024889"/>
    <lineage>
        <taxon>Bacteria</taxon>
        <taxon>Deltaproteobacteria</taxon>
        <taxon>SAR324 cluster</taxon>
    </lineage>
</organism>
<dbReference type="PANTHER" id="PTHR12277:SF81">
    <property type="entry name" value="PROTEIN ABHD13"/>
    <property type="match status" value="1"/>
</dbReference>
<dbReference type="Pfam" id="PF12146">
    <property type="entry name" value="Hydrolase_4"/>
    <property type="match status" value="1"/>
</dbReference>
<accession>A0A2A4SS89</accession>
<evidence type="ECO:0000313" key="4">
    <source>
        <dbReference type="Proteomes" id="UP000218113"/>
    </source>
</evidence>
<comment type="caution">
    <text evidence="3">The sequence shown here is derived from an EMBL/GenBank/DDBJ whole genome shotgun (WGS) entry which is preliminary data.</text>
</comment>
<dbReference type="Gene3D" id="3.40.50.1820">
    <property type="entry name" value="alpha/beta hydrolase"/>
    <property type="match status" value="1"/>
</dbReference>
<dbReference type="InterPro" id="IPR022742">
    <property type="entry name" value="Hydrolase_4"/>
</dbReference>
<feature type="region of interest" description="Disordered" evidence="1">
    <location>
        <begin position="305"/>
        <end position="324"/>
    </location>
</feature>
<proteinExistence type="predicted"/>
<sequence>MEYLLVKGPIKTYPSELKNEVSLSILMKRVVLGIFFLFLGSCSGLFYQPQEGRILTPEDFGYQIKWMAFENQFGTHLTGWWFKSRQLPAKAVVIQFHGNAQNMSTHFLSLAWMIDHGYHFVTFDYSGYGLSEGEPSQEDLYQDALAVYQEVRSQFPGLPIILVGQSLGAAVLARSLEDMTPKDPILAVILDSGFDSYQAIARDRVSGFWLTWPLQFLVPVLVSDQYSPEQSIAKISPIPLLVIHAEKDPVVPYHFGQRIHELARQPKTFWSIASNQHIAAFHQPDIRSDFVDYLDRLLQTYPRSPKNYQPSSFHMEVPRAQGNE</sequence>
<evidence type="ECO:0000256" key="1">
    <source>
        <dbReference type="SAM" id="MobiDB-lite"/>
    </source>
</evidence>
<dbReference type="AlphaFoldDB" id="A0A2A4SS89"/>
<evidence type="ECO:0000313" key="3">
    <source>
        <dbReference type="EMBL" id="PCI23931.1"/>
    </source>
</evidence>
<evidence type="ECO:0000259" key="2">
    <source>
        <dbReference type="Pfam" id="PF12146"/>
    </source>
</evidence>
<dbReference type="PANTHER" id="PTHR12277">
    <property type="entry name" value="ALPHA/BETA HYDROLASE DOMAIN-CONTAINING PROTEIN"/>
    <property type="match status" value="1"/>
</dbReference>